<dbReference type="Pfam" id="PF22177">
    <property type="entry name" value="PBP1_XylR"/>
    <property type="match status" value="1"/>
</dbReference>
<dbReference type="EMBL" id="SMGD01000011">
    <property type="protein sequence ID" value="TCK59037.1"/>
    <property type="molecule type" value="Genomic_DNA"/>
</dbReference>
<feature type="domain" description="HTH araC/xylS-type" evidence="4">
    <location>
        <begin position="289"/>
        <end position="387"/>
    </location>
</feature>
<keyword evidence="2" id="KW-0238">DNA-binding</keyword>
<evidence type="ECO:0000313" key="6">
    <source>
        <dbReference type="Proteomes" id="UP000295565"/>
    </source>
</evidence>
<organism evidence="5 6">
    <name type="scientific">Celerinatantimonas diazotrophica</name>
    <dbReference type="NCBI Taxonomy" id="412034"/>
    <lineage>
        <taxon>Bacteria</taxon>
        <taxon>Pseudomonadati</taxon>
        <taxon>Pseudomonadota</taxon>
        <taxon>Gammaproteobacteria</taxon>
        <taxon>Celerinatantimonadaceae</taxon>
        <taxon>Celerinatantimonas</taxon>
    </lineage>
</organism>
<evidence type="ECO:0000313" key="5">
    <source>
        <dbReference type="EMBL" id="TCK59037.1"/>
    </source>
</evidence>
<dbReference type="InterPro" id="IPR028082">
    <property type="entry name" value="Peripla_BP_I"/>
</dbReference>
<dbReference type="PANTHER" id="PTHR30146">
    <property type="entry name" value="LACI-RELATED TRANSCRIPTIONAL REPRESSOR"/>
    <property type="match status" value="1"/>
</dbReference>
<accession>A0A4R1K515</accession>
<dbReference type="GO" id="GO:0000976">
    <property type="term" value="F:transcription cis-regulatory region binding"/>
    <property type="evidence" value="ECO:0007669"/>
    <property type="project" value="TreeGrafter"/>
</dbReference>
<dbReference type="SMART" id="SM00342">
    <property type="entry name" value="HTH_ARAC"/>
    <property type="match status" value="1"/>
</dbReference>
<proteinExistence type="predicted"/>
<dbReference type="Gene3D" id="1.10.10.60">
    <property type="entry name" value="Homeodomain-like"/>
    <property type="match status" value="1"/>
</dbReference>
<dbReference type="Pfam" id="PF13377">
    <property type="entry name" value="Peripla_BP_3"/>
    <property type="match status" value="1"/>
</dbReference>
<dbReference type="OrthoDB" id="8766450at2"/>
<dbReference type="GO" id="GO:0003700">
    <property type="term" value="F:DNA-binding transcription factor activity"/>
    <property type="evidence" value="ECO:0007669"/>
    <property type="project" value="InterPro"/>
</dbReference>
<evidence type="ECO:0000256" key="3">
    <source>
        <dbReference type="ARBA" id="ARBA00023163"/>
    </source>
</evidence>
<dbReference type="PANTHER" id="PTHR30146:SF24">
    <property type="entry name" value="XYLOSE OPERON REGULATORY PROTEIN"/>
    <property type="match status" value="1"/>
</dbReference>
<evidence type="ECO:0000256" key="2">
    <source>
        <dbReference type="ARBA" id="ARBA00023125"/>
    </source>
</evidence>
<dbReference type="AlphaFoldDB" id="A0A4R1K515"/>
<evidence type="ECO:0000256" key="1">
    <source>
        <dbReference type="ARBA" id="ARBA00023015"/>
    </source>
</evidence>
<sequence>MKPRRYIRLLFNANKTYDRQVIEGVGRYLNTTQCNWDLFIEDDFRTQQSSLGQWHGDGVIADLDDPNIEYKLSQLQLPVVGVGGSYNDPSLYPQIPYVATDNYQVMKLAFDHLKSLGLTHFAFYGQPRDPRYRWSEQREIAFRQLTHNEGFDYDIFHGHLTSSQNWQQAQQSLCEWLKSLPQPVGIIAVTDSRARYLLQACEQLEFMVPERIAVVGIDNEEVARYLTRTSLSSIEQGCQQMGYKAAQILDQLLTEQIPANATPRLLIPPVQIHPRQSSDFHALYDPYVIQAMHFIRRHACQGIKVEQVLDYVGVSRSNLEARFKSERNHSIHQEIHSFKLEQACELLRATDLPIAQISQYCGYPSLQYMYAVFKKNFQQTPKEFRDLYKHSLFSKREPPFKPVKMAVGN</sequence>
<keyword evidence="1" id="KW-0805">Transcription regulation</keyword>
<dbReference type="SUPFAM" id="SSF46689">
    <property type="entry name" value="Homeodomain-like"/>
    <property type="match status" value="1"/>
</dbReference>
<keyword evidence="6" id="KW-1185">Reference proteome</keyword>
<name>A0A4R1K515_9GAMM</name>
<dbReference type="SUPFAM" id="SSF53822">
    <property type="entry name" value="Periplasmic binding protein-like I"/>
    <property type="match status" value="1"/>
</dbReference>
<gene>
    <name evidence="5" type="ORF">EV690_1201</name>
</gene>
<dbReference type="InterPro" id="IPR054031">
    <property type="entry name" value="XylR_PBP1"/>
</dbReference>
<dbReference type="RefSeq" id="WP_131911966.1">
    <property type="nucleotide sequence ID" value="NZ_OU594967.1"/>
</dbReference>
<dbReference type="CDD" id="cd01543">
    <property type="entry name" value="PBP1_XylR"/>
    <property type="match status" value="1"/>
</dbReference>
<dbReference type="Gene3D" id="3.40.50.2300">
    <property type="match status" value="2"/>
</dbReference>
<evidence type="ECO:0000259" key="4">
    <source>
        <dbReference type="PROSITE" id="PS01124"/>
    </source>
</evidence>
<keyword evidence="3" id="KW-0804">Transcription</keyword>
<comment type="caution">
    <text evidence="5">The sequence shown here is derived from an EMBL/GenBank/DDBJ whole genome shotgun (WGS) entry which is preliminary data.</text>
</comment>
<protein>
    <submittedName>
        <fullName evidence="5">AraC family transcriptional regulator</fullName>
    </submittedName>
</protein>
<dbReference type="InterPro" id="IPR009057">
    <property type="entry name" value="Homeodomain-like_sf"/>
</dbReference>
<dbReference type="PROSITE" id="PS01124">
    <property type="entry name" value="HTH_ARAC_FAMILY_2"/>
    <property type="match status" value="1"/>
</dbReference>
<dbReference type="InterPro" id="IPR046335">
    <property type="entry name" value="LacI/GalR-like_sensor"/>
</dbReference>
<dbReference type="InterPro" id="IPR018060">
    <property type="entry name" value="HTH_AraC"/>
</dbReference>
<dbReference type="Pfam" id="PF12833">
    <property type="entry name" value="HTH_18"/>
    <property type="match status" value="1"/>
</dbReference>
<dbReference type="Proteomes" id="UP000295565">
    <property type="component" value="Unassembled WGS sequence"/>
</dbReference>
<reference evidence="5 6" key="1">
    <citation type="submission" date="2019-03" db="EMBL/GenBank/DDBJ databases">
        <title>Genomic Encyclopedia of Type Strains, Phase IV (KMG-IV): sequencing the most valuable type-strain genomes for metagenomic binning, comparative biology and taxonomic classification.</title>
        <authorList>
            <person name="Goeker M."/>
        </authorList>
    </citation>
    <scope>NUCLEOTIDE SEQUENCE [LARGE SCALE GENOMIC DNA]</scope>
    <source>
        <strain evidence="5 6">DSM 18577</strain>
    </source>
</reference>